<keyword evidence="3" id="KW-1185">Reference proteome</keyword>
<reference evidence="3" key="1">
    <citation type="journal article" date="2014" name="Proc. Natl. Acad. Sci. U.S.A.">
        <title>Extensive sampling of basidiomycete genomes demonstrates inadequacy of the white-rot/brown-rot paradigm for wood decay fungi.</title>
        <authorList>
            <person name="Riley R."/>
            <person name="Salamov A.A."/>
            <person name="Brown D.W."/>
            <person name="Nagy L.G."/>
            <person name="Floudas D."/>
            <person name="Held B.W."/>
            <person name="Levasseur A."/>
            <person name="Lombard V."/>
            <person name="Morin E."/>
            <person name="Otillar R."/>
            <person name="Lindquist E.A."/>
            <person name="Sun H."/>
            <person name="LaButti K.M."/>
            <person name="Schmutz J."/>
            <person name="Jabbour D."/>
            <person name="Luo H."/>
            <person name="Baker S.E."/>
            <person name="Pisabarro A.G."/>
            <person name="Walton J.D."/>
            <person name="Blanchette R.A."/>
            <person name="Henrissat B."/>
            <person name="Martin F."/>
            <person name="Cullen D."/>
            <person name="Hibbett D.S."/>
            <person name="Grigoriev I.V."/>
        </authorList>
    </citation>
    <scope>NUCLEOTIDE SEQUENCE [LARGE SCALE GENOMIC DNA]</scope>
    <source>
        <strain evidence="3">CBS 339.88</strain>
    </source>
</reference>
<evidence type="ECO:0000313" key="3">
    <source>
        <dbReference type="Proteomes" id="UP000027222"/>
    </source>
</evidence>
<proteinExistence type="predicted"/>
<feature type="non-terminal residue" evidence="2">
    <location>
        <position position="1"/>
    </location>
</feature>
<evidence type="ECO:0000313" key="2">
    <source>
        <dbReference type="EMBL" id="KDR78248.1"/>
    </source>
</evidence>
<protein>
    <submittedName>
        <fullName evidence="2">Uncharacterized protein</fullName>
    </submittedName>
</protein>
<sequence length="82" mass="8871">LGACGRLNANTEHVVALPAIEYARGMHCFKQVRILYQGKTLDAQVVDICPTCGLTGIDLSPAAFQTLAPLDIGVLQVNWNYI</sequence>
<dbReference type="CDD" id="cd22191">
    <property type="entry name" value="DPBB_RlpA_EXP_N-like"/>
    <property type="match status" value="1"/>
</dbReference>
<dbReference type="SUPFAM" id="SSF50685">
    <property type="entry name" value="Barwin-like endoglucanases"/>
    <property type="match status" value="1"/>
</dbReference>
<keyword evidence="1" id="KW-0732">Signal</keyword>
<dbReference type="PANTHER" id="PTHR31836">
    <property type="match status" value="1"/>
</dbReference>
<dbReference type="PANTHER" id="PTHR31836:SF28">
    <property type="entry name" value="SRCR DOMAIN-CONTAINING PROTEIN-RELATED"/>
    <property type="match status" value="1"/>
</dbReference>
<dbReference type="Gene3D" id="2.40.40.10">
    <property type="entry name" value="RlpA-like domain"/>
    <property type="match status" value="1"/>
</dbReference>
<dbReference type="InterPro" id="IPR051477">
    <property type="entry name" value="Expansin_CellWall"/>
</dbReference>
<dbReference type="EMBL" id="KL142375">
    <property type="protein sequence ID" value="KDR78248.1"/>
    <property type="molecule type" value="Genomic_DNA"/>
</dbReference>
<gene>
    <name evidence="2" type="ORF">GALMADRAFT_65040</name>
</gene>
<dbReference type="HOGENOM" id="CLU_047639_6_1_1"/>
<dbReference type="InterPro" id="IPR036908">
    <property type="entry name" value="RlpA-like_sf"/>
</dbReference>
<dbReference type="Proteomes" id="UP000027222">
    <property type="component" value="Unassembled WGS sequence"/>
</dbReference>
<name>A0A067TGY0_GALM3</name>
<dbReference type="AlphaFoldDB" id="A0A067TGY0"/>
<dbReference type="STRING" id="685588.A0A067TGY0"/>
<evidence type="ECO:0000256" key="1">
    <source>
        <dbReference type="ARBA" id="ARBA00022729"/>
    </source>
</evidence>
<dbReference type="OrthoDB" id="623670at2759"/>
<organism evidence="2 3">
    <name type="scientific">Galerina marginata (strain CBS 339.88)</name>
    <dbReference type="NCBI Taxonomy" id="685588"/>
    <lineage>
        <taxon>Eukaryota</taxon>
        <taxon>Fungi</taxon>
        <taxon>Dikarya</taxon>
        <taxon>Basidiomycota</taxon>
        <taxon>Agaricomycotina</taxon>
        <taxon>Agaricomycetes</taxon>
        <taxon>Agaricomycetidae</taxon>
        <taxon>Agaricales</taxon>
        <taxon>Agaricineae</taxon>
        <taxon>Strophariaceae</taxon>
        <taxon>Galerina</taxon>
    </lineage>
</organism>
<accession>A0A067TGY0</accession>